<reference evidence="3" key="1">
    <citation type="journal article" date="2002" name="Science">
        <title>The draft genome of Ciona intestinalis: insights into chordate and vertebrate origins.</title>
        <authorList>
            <person name="Dehal P."/>
            <person name="Satou Y."/>
            <person name="Campbell R.K."/>
            <person name="Chapman J."/>
            <person name="Degnan B."/>
            <person name="De Tomaso A."/>
            <person name="Davidson B."/>
            <person name="Di Gregorio A."/>
            <person name="Gelpke M."/>
            <person name="Goodstein D.M."/>
            <person name="Harafuji N."/>
            <person name="Hastings K.E."/>
            <person name="Ho I."/>
            <person name="Hotta K."/>
            <person name="Huang W."/>
            <person name="Kawashima T."/>
            <person name="Lemaire P."/>
            <person name="Martinez D."/>
            <person name="Meinertzhagen I.A."/>
            <person name="Necula S."/>
            <person name="Nonaka M."/>
            <person name="Putnam N."/>
            <person name="Rash S."/>
            <person name="Saiga H."/>
            <person name="Satake M."/>
            <person name="Terry A."/>
            <person name="Yamada L."/>
            <person name="Wang H.G."/>
            <person name="Awazu S."/>
            <person name="Azumi K."/>
            <person name="Boore J."/>
            <person name="Branno M."/>
            <person name="Chin-Bow S."/>
            <person name="DeSantis R."/>
            <person name="Doyle S."/>
            <person name="Francino P."/>
            <person name="Keys D.N."/>
            <person name="Haga S."/>
            <person name="Hayashi H."/>
            <person name="Hino K."/>
            <person name="Imai K.S."/>
            <person name="Inaba K."/>
            <person name="Kano S."/>
            <person name="Kobayashi K."/>
            <person name="Kobayashi M."/>
            <person name="Lee B.I."/>
            <person name="Makabe K.W."/>
            <person name="Manohar C."/>
            <person name="Matassi G."/>
            <person name="Medina M."/>
            <person name="Mochizuki Y."/>
            <person name="Mount S."/>
            <person name="Morishita T."/>
            <person name="Miura S."/>
            <person name="Nakayama A."/>
            <person name="Nishizaka S."/>
            <person name="Nomoto H."/>
            <person name="Ohta F."/>
            <person name="Oishi K."/>
            <person name="Rigoutsos I."/>
            <person name="Sano M."/>
            <person name="Sasaki A."/>
            <person name="Sasakura Y."/>
            <person name="Shoguchi E."/>
            <person name="Shin-i T."/>
            <person name="Spagnuolo A."/>
            <person name="Stainier D."/>
            <person name="Suzuki M.M."/>
            <person name="Tassy O."/>
            <person name="Takatori N."/>
            <person name="Tokuoka M."/>
            <person name="Yagi K."/>
            <person name="Yoshizaki F."/>
            <person name="Wada S."/>
            <person name="Zhang C."/>
            <person name="Hyatt P.D."/>
            <person name="Larimer F."/>
            <person name="Detter C."/>
            <person name="Doggett N."/>
            <person name="Glavina T."/>
            <person name="Hawkins T."/>
            <person name="Richardson P."/>
            <person name="Lucas S."/>
            <person name="Kohara Y."/>
            <person name="Levine M."/>
            <person name="Satoh N."/>
            <person name="Rokhsar D.S."/>
        </authorList>
    </citation>
    <scope>NUCLEOTIDE SEQUENCE [LARGE SCALE GENOMIC DNA]</scope>
</reference>
<organism evidence="2 3">
    <name type="scientific">Ciona intestinalis</name>
    <name type="common">Transparent sea squirt</name>
    <name type="synonym">Ascidia intestinalis</name>
    <dbReference type="NCBI Taxonomy" id="7719"/>
    <lineage>
        <taxon>Eukaryota</taxon>
        <taxon>Metazoa</taxon>
        <taxon>Chordata</taxon>
        <taxon>Tunicata</taxon>
        <taxon>Ascidiacea</taxon>
        <taxon>Phlebobranchia</taxon>
        <taxon>Cionidae</taxon>
        <taxon>Ciona</taxon>
    </lineage>
</organism>
<name>H2XTC4_CIOIN</name>
<dbReference type="AlphaFoldDB" id="H2XTC4"/>
<feature type="chain" id="PRO_5003578152" evidence="1">
    <location>
        <begin position="18"/>
        <end position="62"/>
    </location>
</feature>
<evidence type="ECO:0000256" key="1">
    <source>
        <dbReference type="SAM" id="SignalP"/>
    </source>
</evidence>
<keyword evidence="3" id="KW-1185">Reference proteome</keyword>
<reference evidence="2" key="3">
    <citation type="submission" date="2025-09" db="UniProtKB">
        <authorList>
            <consortium name="Ensembl"/>
        </authorList>
    </citation>
    <scope>IDENTIFICATION</scope>
</reference>
<reference evidence="2" key="2">
    <citation type="submission" date="2025-08" db="UniProtKB">
        <authorList>
            <consortium name="Ensembl"/>
        </authorList>
    </citation>
    <scope>IDENTIFICATION</scope>
</reference>
<protein>
    <submittedName>
        <fullName evidence="2">Uncharacterized protein</fullName>
    </submittedName>
</protein>
<sequence length="62" mass="6904">MDRKLLICLLLVGLVAAVRSCTTENYDVMFSRSDSSSISTPEADELCDMFSEMVSARMADDY</sequence>
<accession>H2XTC4</accession>
<dbReference type="InParanoid" id="H2XTC4"/>
<dbReference type="Ensembl" id="ENSCINT00000036114.1">
    <property type="protein sequence ID" value="ENSCINP00000032908.1"/>
    <property type="gene ID" value="ENSCING00000021559.1"/>
</dbReference>
<evidence type="ECO:0000313" key="3">
    <source>
        <dbReference type="Proteomes" id="UP000008144"/>
    </source>
</evidence>
<dbReference type="HOGENOM" id="CLU_202003_0_0_1"/>
<dbReference type="Proteomes" id="UP000008144">
    <property type="component" value="Unassembled WGS sequence"/>
</dbReference>
<keyword evidence="1" id="KW-0732">Signal</keyword>
<evidence type="ECO:0000313" key="2">
    <source>
        <dbReference type="Ensembl" id="ENSCINP00000032908.1"/>
    </source>
</evidence>
<proteinExistence type="predicted"/>
<feature type="signal peptide" evidence="1">
    <location>
        <begin position="1"/>
        <end position="17"/>
    </location>
</feature>